<dbReference type="GO" id="GO:0035721">
    <property type="term" value="P:intraciliary retrograde transport"/>
    <property type="evidence" value="ECO:0007669"/>
    <property type="project" value="TreeGrafter"/>
</dbReference>
<dbReference type="AlphaFoldDB" id="A0A3S2LZP5"/>
<proteinExistence type="inferred from homology"/>
<dbReference type="OrthoDB" id="206950at2759"/>
<evidence type="ECO:0000256" key="3">
    <source>
        <dbReference type="SAM" id="MobiDB-lite"/>
    </source>
</evidence>
<gene>
    <name evidence="4" type="ORF">OJAV_G00213340</name>
</gene>
<protein>
    <submittedName>
        <fullName evidence="4">Uncharacterized protein</fullName>
    </submittedName>
</protein>
<evidence type="ECO:0000313" key="4">
    <source>
        <dbReference type="EMBL" id="RVE57178.1"/>
    </source>
</evidence>
<feature type="region of interest" description="Disordered" evidence="3">
    <location>
        <begin position="1"/>
        <end position="88"/>
    </location>
</feature>
<name>A0A3S2LZP5_ORYJA</name>
<dbReference type="InterPro" id="IPR029302">
    <property type="entry name" value="IFT43"/>
</dbReference>
<evidence type="ECO:0000313" key="5">
    <source>
        <dbReference type="Proteomes" id="UP000283210"/>
    </source>
</evidence>
<evidence type="ECO:0000256" key="2">
    <source>
        <dbReference type="ARBA" id="ARBA00022794"/>
    </source>
</evidence>
<comment type="similarity">
    <text evidence="1">Belongs to the IFT43 family.</text>
</comment>
<sequence length="127" mass="13873">MDDNFQLDYGGASKNVAKSGRRARPQANQSSFEDSRHGRKSSTSASLEGPPPKPARRQGGWAEESSGSGSAKSSRRHAENLEDPTAKQRSFICSSSCWGINKNGHIIKAIACDHKPPKDQMMKEIFL</sequence>
<dbReference type="Proteomes" id="UP000283210">
    <property type="component" value="Chromosome 22"/>
</dbReference>
<evidence type="ECO:0000256" key="1">
    <source>
        <dbReference type="ARBA" id="ARBA00007563"/>
    </source>
</evidence>
<organism evidence="4 5">
    <name type="scientific">Oryzias javanicus</name>
    <name type="common">Javanese ricefish</name>
    <name type="synonym">Aplocheilus javanicus</name>
    <dbReference type="NCBI Taxonomy" id="123683"/>
    <lineage>
        <taxon>Eukaryota</taxon>
        <taxon>Metazoa</taxon>
        <taxon>Chordata</taxon>
        <taxon>Craniata</taxon>
        <taxon>Vertebrata</taxon>
        <taxon>Euteleostomi</taxon>
        <taxon>Actinopterygii</taxon>
        <taxon>Neopterygii</taxon>
        <taxon>Teleostei</taxon>
        <taxon>Neoteleostei</taxon>
        <taxon>Acanthomorphata</taxon>
        <taxon>Ovalentaria</taxon>
        <taxon>Atherinomorphae</taxon>
        <taxon>Beloniformes</taxon>
        <taxon>Adrianichthyidae</taxon>
        <taxon>Oryziinae</taxon>
        <taxon>Oryzias</taxon>
    </lineage>
</organism>
<accession>A0A3S2LZP5</accession>
<keyword evidence="2" id="KW-0970">Cilium biogenesis/degradation</keyword>
<feature type="compositionally biased region" description="Basic and acidic residues" evidence="3">
    <location>
        <begin position="76"/>
        <end position="86"/>
    </location>
</feature>
<keyword evidence="5" id="KW-1185">Reference proteome</keyword>
<feature type="compositionally biased region" description="Low complexity" evidence="3">
    <location>
        <begin position="59"/>
        <end position="72"/>
    </location>
</feature>
<dbReference type="GO" id="GO:0005929">
    <property type="term" value="C:cilium"/>
    <property type="evidence" value="ECO:0007669"/>
    <property type="project" value="TreeGrafter"/>
</dbReference>
<dbReference type="GO" id="GO:0030991">
    <property type="term" value="C:intraciliary transport particle A"/>
    <property type="evidence" value="ECO:0007669"/>
    <property type="project" value="InterPro"/>
</dbReference>
<dbReference type="PANTHER" id="PTHR33724">
    <property type="entry name" value="INTRAFLAGELLAR TRANSPORT PROTEIN 43 HOMOLOG"/>
    <property type="match status" value="1"/>
</dbReference>
<reference evidence="4 5" key="1">
    <citation type="submission" date="2018-11" db="EMBL/GenBank/DDBJ databases">
        <authorList>
            <person name="Lopez-Roques C."/>
            <person name="Donnadieu C."/>
            <person name="Bouchez O."/>
            <person name="Klopp C."/>
            <person name="Cabau C."/>
            <person name="Zahm M."/>
        </authorList>
    </citation>
    <scope>NUCLEOTIDE SEQUENCE [LARGE SCALE GENOMIC DNA]</scope>
    <source>
        <strain evidence="4">RS831</strain>
        <tissue evidence="4">Whole body</tissue>
    </source>
</reference>
<reference evidence="4 5" key="2">
    <citation type="submission" date="2019-01" db="EMBL/GenBank/DDBJ databases">
        <title>A chromosome length genome reference of the Java medaka (oryzias javanicus).</title>
        <authorList>
            <person name="Herpin A."/>
            <person name="Takehana Y."/>
            <person name="Naruse K."/>
            <person name="Ansai S."/>
            <person name="Kawaguchi M."/>
        </authorList>
    </citation>
    <scope>NUCLEOTIDE SEQUENCE [LARGE SCALE GENOMIC DNA]</scope>
    <source>
        <strain evidence="4">RS831</strain>
        <tissue evidence="4">Whole body</tissue>
    </source>
</reference>
<dbReference type="PANTHER" id="PTHR33724:SF1">
    <property type="entry name" value="INTRAFLAGELLAR TRANSPORT PROTEIN 43 HOMOLOG"/>
    <property type="match status" value="1"/>
</dbReference>
<dbReference type="EMBL" id="CM012458">
    <property type="protein sequence ID" value="RVE57178.1"/>
    <property type="molecule type" value="Genomic_DNA"/>
</dbReference>